<keyword evidence="4" id="KW-1185">Reference proteome</keyword>
<dbReference type="RefSeq" id="WP_051758031.1">
    <property type="nucleotide sequence ID" value="NZ_JOIJ01000018.1"/>
</dbReference>
<evidence type="ECO:0008006" key="5">
    <source>
        <dbReference type="Google" id="ProtNLM"/>
    </source>
</evidence>
<name>A0A660CJS1_9PSEU</name>
<sequence>MGHRRPSPRPLSEPIRRPWLWVTFVLLILAMAPWYLPEGETAPLVFGLPYWFVISIGATLIFAAVTSWTCVRRWNLAEPEEEGQVATGSESGEETSWTT</sequence>
<evidence type="ECO:0000256" key="1">
    <source>
        <dbReference type="SAM" id="MobiDB-lite"/>
    </source>
</evidence>
<proteinExistence type="predicted"/>
<keyword evidence="2" id="KW-1133">Transmembrane helix</keyword>
<evidence type="ECO:0000256" key="2">
    <source>
        <dbReference type="SAM" id="Phobius"/>
    </source>
</evidence>
<evidence type="ECO:0000313" key="3">
    <source>
        <dbReference type="EMBL" id="TWH22127.1"/>
    </source>
</evidence>
<keyword evidence="2" id="KW-0472">Membrane</keyword>
<dbReference type="OrthoDB" id="2112928at2"/>
<dbReference type="AlphaFoldDB" id="A0A660CJS1"/>
<feature type="transmembrane region" description="Helical" evidence="2">
    <location>
        <begin position="20"/>
        <end position="36"/>
    </location>
</feature>
<gene>
    <name evidence="3" type="ORF">JD82_04001</name>
</gene>
<feature type="compositionally biased region" description="Polar residues" evidence="1">
    <location>
        <begin position="86"/>
        <end position="99"/>
    </location>
</feature>
<evidence type="ECO:0000313" key="4">
    <source>
        <dbReference type="Proteomes" id="UP000317303"/>
    </source>
</evidence>
<feature type="region of interest" description="Disordered" evidence="1">
    <location>
        <begin position="79"/>
        <end position="99"/>
    </location>
</feature>
<comment type="caution">
    <text evidence="3">The sequence shown here is derived from an EMBL/GenBank/DDBJ whole genome shotgun (WGS) entry which is preliminary data.</text>
</comment>
<accession>A0A660CJS1</accession>
<feature type="transmembrane region" description="Helical" evidence="2">
    <location>
        <begin position="48"/>
        <end position="71"/>
    </location>
</feature>
<protein>
    <recommendedName>
        <fullName evidence="5">DUF3311 domain-containing protein</fullName>
    </recommendedName>
</protein>
<keyword evidence="2" id="KW-0812">Transmembrane</keyword>
<reference evidence="3 4" key="1">
    <citation type="submission" date="2019-07" db="EMBL/GenBank/DDBJ databases">
        <title>R&amp;d 2014.</title>
        <authorList>
            <person name="Klenk H.-P."/>
        </authorList>
    </citation>
    <scope>NUCLEOTIDE SEQUENCE [LARGE SCALE GENOMIC DNA]</scope>
    <source>
        <strain evidence="3 4">DSM 43194</strain>
    </source>
</reference>
<organism evidence="3 4">
    <name type="scientific">Prauserella rugosa</name>
    <dbReference type="NCBI Taxonomy" id="43354"/>
    <lineage>
        <taxon>Bacteria</taxon>
        <taxon>Bacillati</taxon>
        <taxon>Actinomycetota</taxon>
        <taxon>Actinomycetes</taxon>
        <taxon>Pseudonocardiales</taxon>
        <taxon>Pseudonocardiaceae</taxon>
        <taxon>Prauserella</taxon>
    </lineage>
</organism>
<dbReference type="Proteomes" id="UP000317303">
    <property type="component" value="Unassembled WGS sequence"/>
</dbReference>
<dbReference type="EMBL" id="VLJV01000001">
    <property type="protein sequence ID" value="TWH22127.1"/>
    <property type="molecule type" value="Genomic_DNA"/>
</dbReference>